<dbReference type="InterPro" id="IPR000210">
    <property type="entry name" value="BTB/POZ_dom"/>
</dbReference>
<organism evidence="3 4">
    <name type="scientific">Fusarium austroafricanum</name>
    <dbReference type="NCBI Taxonomy" id="2364996"/>
    <lineage>
        <taxon>Eukaryota</taxon>
        <taxon>Fungi</taxon>
        <taxon>Dikarya</taxon>
        <taxon>Ascomycota</taxon>
        <taxon>Pezizomycotina</taxon>
        <taxon>Sordariomycetes</taxon>
        <taxon>Hypocreomycetidae</taxon>
        <taxon>Hypocreales</taxon>
        <taxon>Nectriaceae</taxon>
        <taxon>Fusarium</taxon>
        <taxon>Fusarium concolor species complex</taxon>
    </lineage>
</organism>
<name>A0A8H4KRY1_9HYPO</name>
<evidence type="ECO:0000259" key="2">
    <source>
        <dbReference type="PROSITE" id="PS50097"/>
    </source>
</evidence>
<dbReference type="Proteomes" id="UP000605986">
    <property type="component" value="Unassembled WGS sequence"/>
</dbReference>
<protein>
    <recommendedName>
        <fullName evidence="2">BTB domain-containing protein</fullName>
    </recommendedName>
</protein>
<dbReference type="SUPFAM" id="SSF54695">
    <property type="entry name" value="POZ domain"/>
    <property type="match status" value="1"/>
</dbReference>
<feature type="region of interest" description="Disordered" evidence="1">
    <location>
        <begin position="1"/>
        <end position="116"/>
    </location>
</feature>
<dbReference type="OrthoDB" id="4845755at2759"/>
<proteinExistence type="predicted"/>
<feature type="region of interest" description="Disordered" evidence="1">
    <location>
        <begin position="366"/>
        <end position="389"/>
    </location>
</feature>
<comment type="caution">
    <text evidence="3">The sequence shown here is derived from an EMBL/GenBank/DDBJ whole genome shotgun (WGS) entry which is preliminary data.</text>
</comment>
<dbReference type="InterPro" id="IPR011333">
    <property type="entry name" value="SKP1/BTB/POZ_sf"/>
</dbReference>
<dbReference type="PROSITE" id="PS50097">
    <property type="entry name" value="BTB"/>
    <property type="match status" value="1"/>
</dbReference>
<accession>A0A8H4KRY1</accession>
<evidence type="ECO:0000313" key="3">
    <source>
        <dbReference type="EMBL" id="KAF4455090.1"/>
    </source>
</evidence>
<dbReference type="Pfam" id="PF00651">
    <property type="entry name" value="BTB"/>
    <property type="match status" value="1"/>
</dbReference>
<sequence length="407" mass="45404">MEHVSIDGRRRNKIPVPVLNPTRKLEAEAPPKFRPASPPKSNPWASAKKAPVGSLAGMFPPLPKPQAPWSPVKTPTADMSRASSLSPSKKRSREDTRPAALAPRSASPSSITSSSSRQILEAAAPRAIENLWDCPFGADVVVQSGSLSFRVHRNIVVPQSVWFRENLPPPNLDGTPVTISICFAPETVAHCLRFIYTGKVDICDFDPQEPWNAAHIPRCILAYTTAVYLRMARMANHLLRVVENTSIELGALVQRDPIHRALNCSQWAEFSWHYQSALEIILGGQPQKLMKPMRLAMASILDAVLFWVLRHPLFASELNTSWQRMLQNSMHDIAEYKQLCRSPQIFNSPLPSEFALMQLFEGTKPVKQREPTKSAGTQTEGILSDTDRKKGTAYGLPIVRRERRDSL</sequence>
<gene>
    <name evidence="3" type="ORF">F53441_2529</name>
</gene>
<dbReference type="EMBL" id="JAADJG010000106">
    <property type="protein sequence ID" value="KAF4455090.1"/>
    <property type="molecule type" value="Genomic_DNA"/>
</dbReference>
<keyword evidence="4" id="KW-1185">Reference proteome</keyword>
<feature type="domain" description="BTB" evidence="2">
    <location>
        <begin position="138"/>
        <end position="204"/>
    </location>
</feature>
<dbReference type="CDD" id="cd18186">
    <property type="entry name" value="BTB_POZ_ZBTB_KLHL-like"/>
    <property type="match status" value="1"/>
</dbReference>
<evidence type="ECO:0000256" key="1">
    <source>
        <dbReference type="SAM" id="MobiDB-lite"/>
    </source>
</evidence>
<dbReference type="Gene3D" id="3.30.710.10">
    <property type="entry name" value="Potassium Channel Kv1.1, Chain A"/>
    <property type="match status" value="1"/>
</dbReference>
<evidence type="ECO:0000313" key="4">
    <source>
        <dbReference type="Proteomes" id="UP000605986"/>
    </source>
</evidence>
<reference evidence="3" key="1">
    <citation type="submission" date="2020-01" db="EMBL/GenBank/DDBJ databases">
        <title>Identification and distribution of gene clusters putatively required for synthesis of sphingolipid metabolism inhibitors in phylogenetically diverse species of the filamentous fungus Fusarium.</title>
        <authorList>
            <person name="Kim H.-S."/>
            <person name="Busman M."/>
            <person name="Brown D.W."/>
            <person name="Divon H."/>
            <person name="Uhlig S."/>
            <person name="Proctor R.H."/>
        </authorList>
    </citation>
    <scope>NUCLEOTIDE SEQUENCE</scope>
    <source>
        <strain evidence="3">NRRL 53441</strain>
    </source>
</reference>
<dbReference type="AlphaFoldDB" id="A0A8H4KRY1"/>
<feature type="compositionally biased region" description="Low complexity" evidence="1">
    <location>
        <begin position="98"/>
        <end position="116"/>
    </location>
</feature>
<feature type="compositionally biased region" description="Pro residues" evidence="1">
    <location>
        <begin position="32"/>
        <end position="41"/>
    </location>
</feature>